<dbReference type="PATRIC" id="fig|213810.4.peg.347"/>
<evidence type="ECO:0000313" key="2">
    <source>
        <dbReference type="Proteomes" id="UP000007054"/>
    </source>
</evidence>
<dbReference type="AlphaFoldDB" id="D4LAM4"/>
<dbReference type="KEGG" id="rch:RUM_04370"/>
<sequence>MEISRMSNSDMIQYCNEALAWEELGPVDIHFFESVKRIVTGECKVDEPEDIFDEEGFFTEQKGTENYYNPGGEDFIHV</sequence>
<dbReference type="STRING" id="213810.RUM_04370"/>
<dbReference type="HOGENOM" id="CLU_2619866_0_0_9"/>
<accession>D4LAM4</accession>
<dbReference type="Proteomes" id="UP000007054">
    <property type="component" value="Chromosome"/>
</dbReference>
<keyword evidence="2" id="KW-1185">Reference proteome</keyword>
<dbReference type="OrthoDB" id="1822809at2"/>
<dbReference type="BioCyc" id="RCHA213810:RUM_RS02120-MONOMER"/>
<evidence type="ECO:0000313" key="1">
    <source>
        <dbReference type="EMBL" id="CBL16669.1"/>
    </source>
</evidence>
<reference evidence="1" key="1">
    <citation type="submission" date="2010-03" db="EMBL/GenBank/DDBJ databases">
        <title>The genome sequence of Ruminococcus sp. 18P13.</title>
        <authorList>
            <consortium name="metaHIT consortium -- http://www.metahit.eu/"/>
            <person name="Pajon A."/>
            <person name="Turner K."/>
            <person name="Parkhill J."/>
            <person name="Bernalier A."/>
        </authorList>
    </citation>
    <scope>NUCLEOTIDE SEQUENCE [LARGE SCALE GENOMIC DNA]</scope>
    <source>
        <strain evidence="1">Type strain: 18P13</strain>
    </source>
</reference>
<dbReference type="GeneID" id="83155267"/>
<dbReference type="RefSeq" id="WP_015557576.1">
    <property type="nucleotide sequence ID" value="NC_021039.1"/>
</dbReference>
<proteinExistence type="predicted"/>
<reference evidence="1" key="2">
    <citation type="submission" date="2010-03" db="EMBL/GenBank/DDBJ databases">
        <authorList>
            <person name="Pajon A."/>
        </authorList>
    </citation>
    <scope>NUCLEOTIDE SEQUENCE</scope>
    <source>
        <strain evidence="1">Type strain: 18P13</strain>
    </source>
</reference>
<protein>
    <submittedName>
        <fullName evidence="1">Uncharacterized protein</fullName>
    </submittedName>
</protein>
<gene>
    <name evidence="1" type="ordered locus">RUM_04370</name>
</gene>
<organism evidence="1 2">
    <name type="scientific">Ruminococcus champanellensis (strain DSM 18848 / JCM 17042 / KCTC 15320 / 18P13)</name>
    <dbReference type="NCBI Taxonomy" id="213810"/>
    <lineage>
        <taxon>Bacteria</taxon>
        <taxon>Bacillati</taxon>
        <taxon>Bacillota</taxon>
        <taxon>Clostridia</taxon>
        <taxon>Eubacteriales</taxon>
        <taxon>Oscillospiraceae</taxon>
        <taxon>Ruminococcus</taxon>
    </lineage>
</organism>
<dbReference type="EMBL" id="FP929052">
    <property type="protein sequence ID" value="CBL16669.1"/>
    <property type="molecule type" value="Genomic_DNA"/>
</dbReference>
<name>D4LAM4_RUMC1</name>